<evidence type="ECO:0000313" key="3">
    <source>
        <dbReference type="Proteomes" id="UP000826271"/>
    </source>
</evidence>
<dbReference type="EMBL" id="WHWC01000005">
    <property type="protein sequence ID" value="KAG8383057.1"/>
    <property type="molecule type" value="Genomic_DNA"/>
</dbReference>
<gene>
    <name evidence="2" type="ORF">BUALT_Bualt05G0145100</name>
</gene>
<keyword evidence="3" id="KW-1185">Reference proteome</keyword>
<organism evidence="2 3">
    <name type="scientific">Buddleja alternifolia</name>
    <dbReference type="NCBI Taxonomy" id="168488"/>
    <lineage>
        <taxon>Eukaryota</taxon>
        <taxon>Viridiplantae</taxon>
        <taxon>Streptophyta</taxon>
        <taxon>Embryophyta</taxon>
        <taxon>Tracheophyta</taxon>
        <taxon>Spermatophyta</taxon>
        <taxon>Magnoliopsida</taxon>
        <taxon>eudicotyledons</taxon>
        <taxon>Gunneridae</taxon>
        <taxon>Pentapetalae</taxon>
        <taxon>asterids</taxon>
        <taxon>lamiids</taxon>
        <taxon>Lamiales</taxon>
        <taxon>Scrophulariaceae</taxon>
        <taxon>Buddlejeae</taxon>
        <taxon>Buddleja</taxon>
    </lineage>
</organism>
<feature type="region of interest" description="Disordered" evidence="1">
    <location>
        <begin position="875"/>
        <end position="894"/>
    </location>
</feature>
<proteinExistence type="predicted"/>
<feature type="region of interest" description="Disordered" evidence="1">
    <location>
        <begin position="96"/>
        <end position="124"/>
    </location>
</feature>
<evidence type="ECO:0000256" key="1">
    <source>
        <dbReference type="SAM" id="MobiDB-lite"/>
    </source>
</evidence>
<reference evidence="2" key="1">
    <citation type="submission" date="2019-10" db="EMBL/GenBank/DDBJ databases">
        <authorList>
            <person name="Zhang R."/>
            <person name="Pan Y."/>
            <person name="Wang J."/>
            <person name="Ma R."/>
            <person name="Yu S."/>
        </authorList>
    </citation>
    <scope>NUCLEOTIDE SEQUENCE</scope>
    <source>
        <strain evidence="2">LA-IB0</strain>
        <tissue evidence="2">Leaf</tissue>
    </source>
</reference>
<evidence type="ECO:0000313" key="2">
    <source>
        <dbReference type="EMBL" id="KAG8383057.1"/>
    </source>
</evidence>
<feature type="compositionally biased region" description="Basic residues" evidence="1">
    <location>
        <begin position="826"/>
        <end position="837"/>
    </location>
</feature>
<dbReference type="PANTHER" id="PTHR33167:SF4">
    <property type="entry name" value="TRANSCRIPTION FACTOR, PUTATIVE (DUF863)-RELATED"/>
    <property type="match status" value="1"/>
</dbReference>
<feature type="compositionally biased region" description="Low complexity" evidence="1">
    <location>
        <begin position="108"/>
        <end position="123"/>
    </location>
</feature>
<name>A0AAV6XSK3_9LAMI</name>
<dbReference type="InterPro" id="IPR008581">
    <property type="entry name" value="DUF863_pln"/>
</dbReference>
<sequence length="957" mass="106975">MGTKVHYKSYLPGYCSMRDLNEDSSSSSWPLFYRAKPVINGQYCNGFMPGTLIDSYPGHEKDALKQKMLEHEAVFKNQVCELHRLYKIQRDMMEDVKRKEHHKHRTSLEPSSSSSLQGSQVPSEDARKWHMAGFPLLNSSYSKTGVEIVNSPMSCTKTYNNTQRGQFPFNSGSTSKNFEESRPSKVRKKLFDLQLPADEYLDTEDEEKLRGNIRLTDLNEPIQVEEVIAPSPVDFLGRPSVNGESKGINQPVRSNAGYLGVIRETNGFSIKSSIESKVNERGWLSRIYEEGSSKNHLTSVSQGREPDKFPIPSYPVQAMLNQVHHPNGIYPTGYSTEDHWRDGPHHGLESSDRTHDPFFSSNFSSSWAKPANSFAQKLTTYGSSSNAAAATSTSLLFGGKWQANGDSRLYPGLQSELTSVNGFHHGSSSGSKELHVPGFDYLNSSRGENVNSDRSTNRGFFENFQKGSCRADTRPAIDINLNEVVSKSLSNEMQDLNMVDGKSTHEGNLSALPWLKTKPVHGNEASSLCCKNGTVRDLNQLYIPKVTLASSDCEVLRKKEISEIQDVKKILGIPIVVQENEPPSSVVSTSANLECQPERKNVSNERKNRIIDINLACEPDEEIAAEEPTLENEKREKTGFIRDHIDLNSCFSECEDPPPPSNESKGASVKTILEIDLEVSVFSENEDDNTPPNENMPDAVPLKSLEHKNDQIRDEVLRNAAETMVSISSYCPKIPIDDRVCHPEASLAKSLLWFVDACVNELESPSGKESRPGGSREENFSEEIDDFEAMTLQLAETKEEDYMPKPFCPEFPRAEDEVGPNALNTRPRRGQARRGRQRRDFQRDILPGLASLSRHEVTEDIQTFGELMRATGHSWNSGLTRRNGTRNGSGRGRRRAVVETGLTVIPSLICTPLSQQHTNIEVGLEDRSLTGWGKTTRRPRRQRCHAGNINPPTIVLT</sequence>
<comment type="caution">
    <text evidence="2">The sequence shown here is derived from an EMBL/GenBank/DDBJ whole genome shotgun (WGS) entry which is preliminary data.</text>
</comment>
<dbReference type="Proteomes" id="UP000826271">
    <property type="component" value="Unassembled WGS sequence"/>
</dbReference>
<dbReference type="AlphaFoldDB" id="A0AAV6XSK3"/>
<feature type="compositionally biased region" description="Basic residues" evidence="1">
    <location>
        <begin position="935"/>
        <end position="944"/>
    </location>
</feature>
<accession>A0AAV6XSK3</accession>
<protein>
    <submittedName>
        <fullName evidence="2">Uncharacterized protein</fullName>
    </submittedName>
</protein>
<feature type="compositionally biased region" description="Low complexity" evidence="1">
    <location>
        <begin position="876"/>
        <end position="888"/>
    </location>
</feature>
<feature type="region of interest" description="Disordered" evidence="1">
    <location>
        <begin position="931"/>
        <end position="957"/>
    </location>
</feature>
<dbReference type="PANTHER" id="PTHR33167">
    <property type="entry name" value="TRANSCRIPTION FACTOR, PUTATIVE (DUF863)-RELATED"/>
    <property type="match status" value="1"/>
</dbReference>
<feature type="region of interest" description="Disordered" evidence="1">
    <location>
        <begin position="811"/>
        <end position="840"/>
    </location>
</feature>
<dbReference type="Pfam" id="PF05904">
    <property type="entry name" value="DUF863"/>
    <property type="match status" value="2"/>
</dbReference>